<gene>
    <name evidence="2" type="ORF">K7B09_13055</name>
</gene>
<evidence type="ECO:0000256" key="1">
    <source>
        <dbReference type="SAM" id="SignalP"/>
    </source>
</evidence>
<protein>
    <submittedName>
        <fullName evidence="2">Uncharacterized protein</fullName>
    </submittedName>
</protein>
<feature type="chain" id="PRO_5047488502" evidence="1">
    <location>
        <begin position="24"/>
        <end position="170"/>
    </location>
</feature>
<dbReference type="PROSITE" id="PS51257">
    <property type="entry name" value="PROKAR_LIPOPROTEIN"/>
    <property type="match status" value="1"/>
</dbReference>
<evidence type="ECO:0000313" key="3">
    <source>
        <dbReference type="Proteomes" id="UP001430290"/>
    </source>
</evidence>
<name>A0ABS7THB5_9GAMM</name>
<keyword evidence="3" id="KW-1185">Reference proteome</keyword>
<comment type="caution">
    <text evidence="2">The sequence shown here is derived from an EMBL/GenBank/DDBJ whole genome shotgun (WGS) entry which is preliminary data.</text>
</comment>
<proteinExistence type="predicted"/>
<evidence type="ECO:0000313" key="2">
    <source>
        <dbReference type="EMBL" id="MBZ4187251.1"/>
    </source>
</evidence>
<keyword evidence="1" id="KW-0732">Signal</keyword>
<organism evidence="2 3">
    <name type="scientific">Thermomonas beijingensis</name>
    <dbReference type="NCBI Taxonomy" id="2872701"/>
    <lineage>
        <taxon>Bacteria</taxon>
        <taxon>Pseudomonadati</taxon>
        <taxon>Pseudomonadota</taxon>
        <taxon>Gammaproteobacteria</taxon>
        <taxon>Lysobacterales</taxon>
        <taxon>Lysobacteraceae</taxon>
        <taxon>Thermomonas</taxon>
    </lineage>
</organism>
<feature type="signal peptide" evidence="1">
    <location>
        <begin position="1"/>
        <end position="23"/>
    </location>
</feature>
<sequence>MKKSHLRVLVLAGLVPVFASACAQNATIKLYDHIAGPAVHVHSTTLLESGSVVFDEYNITSQKDRATDGVSTLCRMPSATAASVAEQAFAITSGLPSIVDPDEPQVLDGPFRSITIRKGEREFRSTSSSYDSPKSQDAKRFLAAWHQLEQLLSCHGPNNSFKPTPLRGAA</sequence>
<dbReference type="RefSeq" id="WP_223629915.1">
    <property type="nucleotide sequence ID" value="NZ_JAIQDJ010000058.1"/>
</dbReference>
<reference evidence="2" key="1">
    <citation type="submission" date="2021-09" db="EMBL/GenBank/DDBJ databases">
        <authorList>
            <person name="Wu T."/>
            <person name="Guo S.Z."/>
        </authorList>
    </citation>
    <scope>NUCLEOTIDE SEQUENCE</scope>
    <source>
        <strain evidence="2">RSS-23</strain>
    </source>
</reference>
<dbReference type="EMBL" id="JAIQDJ010000058">
    <property type="protein sequence ID" value="MBZ4187251.1"/>
    <property type="molecule type" value="Genomic_DNA"/>
</dbReference>
<accession>A0ABS7THB5</accession>
<dbReference type="Proteomes" id="UP001430290">
    <property type="component" value="Unassembled WGS sequence"/>
</dbReference>